<evidence type="ECO:0000259" key="12">
    <source>
        <dbReference type="Pfam" id="PF19699"/>
    </source>
</evidence>
<dbReference type="GO" id="GO:0045211">
    <property type="term" value="C:postsynaptic membrane"/>
    <property type="evidence" value="ECO:0007669"/>
    <property type="project" value="TreeGrafter"/>
</dbReference>
<evidence type="ECO:0000256" key="7">
    <source>
        <dbReference type="ARBA" id="ARBA00022989"/>
    </source>
</evidence>
<keyword evidence="4" id="KW-0677">Repeat</keyword>
<evidence type="ECO:0000256" key="6">
    <source>
        <dbReference type="ARBA" id="ARBA00022889"/>
    </source>
</evidence>
<evidence type="ECO:0000256" key="4">
    <source>
        <dbReference type="ARBA" id="ARBA00022737"/>
    </source>
</evidence>
<evidence type="ECO:0000256" key="9">
    <source>
        <dbReference type="ARBA" id="ARBA00023180"/>
    </source>
</evidence>
<feature type="region of interest" description="Disordered" evidence="10">
    <location>
        <begin position="76"/>
        <end position="136"/>
    </location>
</feature>
<proteinExistence type="predicted"/>
<keyword evidence="5" id="KW-0106">Calcium</keyword>
<comment type="caution">
    <text evidence="13">The sequence shown here is derived from an EMBL/GenBank/DDBJ whole genome shotgun (WGS) entry which is preliminary data.</text>
</comment>
<keyword evidence="9" id="KW-0325">Glycoprotein</keyword>
<feature type="compositionally biased region" description="Acidic residues" evidence="10">
    <location>
        <begin position="84"/>
        <end position="93"/>
    </location>
</feature>
<sequence>MAQNSLNSFVISGHAVTIIIVVCVGFLVFMVVLGVIRVRAAHTRHTHEDVADAEMAWDDSSLNITVNPMEQQLELAETQRLREEDDDDDDSSDDGNNYSDELDSSDEEEGKPKELDSISSTLQIHSHSSDRWTEDSVTNVCRSVVSFVQGPS</sequence>
<evidence type="ECO:0000256" key="11">
    <source>
        <dbReference type="SAM" id="Phobius"/>
    </source>
</evidence>
<gene>
    <name evidence="13" type="ORF">SK128_015389</name>
</gene>
<dbReference type="PANTHER" id="PTHR14139:SF2">
    <property type="entry name" value="CALSYNTENIN-1"/>
    <property type="match status" value="1"/>
</dbReference>
<organism evidence="13 14">
    <name type="scientific">Halocaridina rubra</name>
    <name type="common">Hawaiian red shrimp</name>
    <dbReference type="NCBI Taxonomy" id="373956"/>
    <lineage>
        <taxon>Eukaryota</taxon>
        <taxon>Metazoa</taxon>
        <taxon>Ecdysozoa</taxon>
        <taxon>Arthropoda</taxon>
        <taxon>Crustacea</taxon>
        <taxon>Multicrustacea</taxon>
        <taxon>Malacostraca</taxon>
        <taxon>Eumalacostraca</taxon>
        <taxon>Eucarida</taxon>
        <taxon>Decapoda</taxon>
        <taxon>Pleocyemata</taxon>
        <taxon>Caridea</taxon>
        <taxon>Atyoidea</taxon>
        <taxon>Atyidae</taxon>
        <taxon>Halocaridina</taxon>
    </lineage>
</organism>
<dbReference type="EMBL" id="JAXCGZ010019040">
    <property type="protein sequence ID" value="KAK7066746.1"/>
    <property type="molecule type" value="Genomic_DNA"/>
</dbReference>
<feature type="compositionally biased region" description="Acidic residues" evidence="10">
    <location>
        <begin position="100"/>
        <end position="109"/>
    </location>
</feature>
<feature type="domain" description="Calsyntenin C-terminal" evidence="12">
    <location>
        <begin position="9"/>
        <end position="71"/>
    </location>
</feature>
<dbReference type="GO" id="GO:0050806">
    <property type="term" value="P:positive regulation of synaptic transmission"/>
    <property type="evidence" value="ECO:0007669"/>
    <property type="project" value="TreeGrafter"/>
</dbReference>
<keyword evidence="6" id="KW-0130">Cell adhesion</keyword>
<keyword evidence="8 11" id="KW-0472">Membrane</keyword>
<feature type="transmembrane region" description="Helical" evidence="11">
    <location>
        <begin position="15"/>
        <end position="36"/>
    </location>
</feature>
<dbReference type="GO" id="GO:0051965">
    <property type="term" value="P:positive regulation of synapse assembly"/>
    <property type="evidence" value="ECO:0007669"/>
    <property type="project" value="TreeGrafter"/>
</dbReference>
<evidence type="ECO:0000256" key="3">
    <source>
        <dbReference type="ARBA" id="ARBA00022729"/>
    </source>
</evidence>
<evidence type="ECO:0000313" key="14">
    <source>
        <dbReference type="Proteomes" id="UP001381693"/>
    </source>
</evidence>
<dbReference type="PANTHER" id="PTHR14139">
    <property type="entry name" value="CALSYNTENIN"/>
    <property type="match status" value="1"/>
</dbReference>
<keyword evidence="7 11" id="KW-1133">Transmembrane helix</keyword>
<evidence type="ECO:0000256" key="2">
    <source>
        <dbReference type="ARBA" id="ARBA00022692"/>
    </source>
</evidence>
<dbReference type="GO" id="GO:0007155">
    <property type="term" value="P:cell adhesion"/>
    <property type="evidence" value="ECO:0007669"/>
    <property type="project" value="UniProtKB-KW"/>
</dbReference>
<evidence type="ECO:0000256" key="1">
    <source>
        <dbReference type="ARBA" id="ARBA00004479"/>
    </source>
</evidence>
<dbReference type="Proteomes" id="UP001381693">
    <property type="component" value="Unassembled WGS sequence"/>
</dbReference>
<name>A0AAN8WMK3_HALRR</name>
<evidence type="ECO:0000256" key="5">
    <source>
        <dbReference type="ARBA" id="ARBA00022837"/>
    </source>
</evidence>
<keyword evidence="14" id="KW-1185">Reference proteome</keyword>
<protein>
    <recommendedName>
        <fullName evidence="12">Calsyntenin C-terminal domain-containing protein</fullName>
    </recommendedName>
</protein>
<evidence type="ECO:0000256" key="8">
    <source>
        <dbReference type="ARBA" id="ARBA00023136"/>
    </source>
</evidence>
<feature type="compositionally biased region" description="Polar residues" evidence="10">
    <location>
        <begin position="117"/>
        <end position="126"/>
    </location>
</feature>
<keyword evidence="2 11" id="KW-0812">Transmembrane</keyword>
<keyword evidence="3" id="KW-0732">Signal</keyword>
<dbReference type="Pfam" id="PF19699">
    <property type="entry name" value="CLSTN_C"/>
    <property type="match status" value="1"/>
</dbReference>
<dbReference type="InterPro" id="IPR045588">
    <property type="entry name" value="CLSTN_C"/>
</dbReference>
<evidence type="ECO:0000256" key="10">
    <source>
        <dbReference type="SAM" id="MobiDB-lite"/>
    </source>
</evidence>
<evidence type="ECO:0000313" key="13">
    <source>
        <dbReference type="EMBL" id="KAK7066746.1"/>
    </source>
</evidence>
<dbReference type="AlphaFoldDB" id="A0AAN8WMK3"/>
<reference evidence="13 14" key="1">
    <citation type="submission" date="2023-11" db="EMBL/GenBank/DDBJ databases">
        <title>Halocaridina rubra genome assembly.</title>
        <authorList>
            <person name="Smith C."/>
        </authorList>
    </citation>
    <scope>NUCLEOTIDE SEQUENCE [LARGE SCALE GENOMIC DNA]</scope>
    <source>
        <strain evidence="13">EP-1</strain>
        <tissue evidence="13">Whole</tissue>
    </source>
</reference>
<accession>A0AAN8WMK3</accession>
<dbReference type="GO" id="GO:0009986">
    <property type="term" value="C:cell surface"/>
    <property type="evidence" value="ECO:0007669"/>
    <property type="project" value="TreeGrafter"/>
</dbReference>
<comment type="subcellular location">
    <subcellularLocation>
        <location evidence="1">Membrane</location>
        <topology evidence="1">Single-pass type I membrane protein</topology>
    </subcellularLocation>
</comment>